<sequence length="333" mass="38702">MKKIILCLAYISIGFIQAQTIDKHFTLNGYINCDTGTIRLILTGDSSNYPPIHSSTIEKIQNGQFSFSGTLSYPLAFRLLFIGAKEYISDQFYIDAGTQTITCHVDSLREIPDINNKTMQELRQFKQHHYTVETIQQYTKKNPDSYMALWQLARMLSFNYNPHLDTAFAYLSDAVKMSYTGTSLAKKLKAASRLSLHRVFPNLTLLDRSNHPTKLFTHRQSNKYILIDFWFSHCNPCIGQFSQFKQIYQQFKNVNFDMIGISIDDNQNIVNWQKIIDEQQLPWKQLLDKNGEQAYKLAIDTYPRNFLLDSNYVIIRKDITPEVLNNFLAEKNK</sequence>
<dbReference type="RefSeq" id="WP_111297232.1">
    <property type="nucleotide sequence ID" value="NZ_QKZV01000013.1"/>
</dbReference>
<proteinExistence type="predicted"/>
<dbReference type="EMBL" id="QKZV01000013">
    <property type="protein sequence ID" value="PZX59506.1"/>
    <property type="molecule type" value="Genomic_DNA"/>
</dbReference>
<dbReference type="Proteomes" id="UP000249720">
    <property type="component" value="Unassembled WGS sequence"/>
</dbReference>
<keyword evidence="4" id="KW-1185">Reference proteome</keyword>
<feature type="chain" id="PRO_5015865466" evidence="1">
    <location>
        <begin position="19"/>
        <end position="333"/>
    </location>
</feature>
<reference evidence="3 4" key="1">
    <citation type="submission" date="2018-06" db="EMBL/GenBank/DDBJ databases">
        <title>Genomic Encyclopedia of Archaeal and Bacterial Type Strains, Phase II (KMG-II): from individual species to whole genera.</title>
        <authorList>
            <person name="Goeker M."/>
        </authorList>
    </citation>
    <scope>NUCLEOTIDE SEQUENCE [LARGE SCALE GENOMIC DNA]</scope>
    <source>
        <strain evidence="3 4">DSM 23241</strain>
    </source>
</reference>
<dbReference type="Gene3D" id="3.40.30.10">
    <property type="entry name" value="Glutaredoxin"/>
    <property type="match status" value="1"/>
</dbReference>
<dbReference type="PANTHER" id="PTHR42852">
    <property type="entry name" value="THIOL:DISULFIDE INTERCHANGE PROTEIN DSBE"/>
    <property type="match status" value="1"/>
</dbReference>
<dbReference type="Pfam" id="PF08534">
    <property type="entry name" value="Redoxin"/>
    <property type="match status" value="1"/>
</dbReference>
<feature type="domain" description="Thioredoxin" evidence="2">
    <location>
        <begin position="194"/>
        <end position="324"/>
    </location>
</feature>
<organism evidence="3 4">
    <name type="scientific">Hydrotalea sandarakina</name>
    <dbReference type="NCBI Taxonomy" id="1004304"/>
    <lineage>
        <taxon>Bacteria</taxon>
        <taxon>Pseudomonadati</taxon>
        <taxon>Bacteroidota</taxon>
        <taxon>Chitinophagia</taxon>
        <taxon>Chitinophagales</taxon>
        <taxon>Chitinophagaceae</taxon>
        <taxon>Hydrotalea</taxon>
    </lineage>
</organism>
<dbReference type="GO" id="GO:0016491">
    <property type="term" value="F:oxidoreductase activity"/>
    <property type="evidence" value="ECO:0007669"/>
    <property type="project" value="InterPro"/>
</dbReference>
<feature type="signal peptide" evidence="1">
    <location>
        <begin position="1"/>
        <end position="18"/>
    </location>
</feature>
<gene>
    <name evidence="3" type="ORF">LX80_02753</name>
</gene>
<dbReference type="InterPro" id="IPR036249">
    <property type="entry name" value="Thioredoxin-like_sf"/>
</dbReference>
<dbReference type="InterPro" id="IPR013740">
    <property type="entry name" value="Redoxin"/>
</dbReference>
<dbReference type="SUPFAM" id="SSF52833">
    <property type="entry name" value="Thioredoxin-like"/>
    <property type="match status" value="1"/>
</dbReference>
<dbReference type="OrthoDB" id="710833at2"/>
<dbReference type="CDD" id="cd02966">
    <property type="entry name" value="TlpA_like_family"/>
    <property type="match status" value="1"/>
</dbReference>
<dbReference type="InterPro" id="IPR050553">
    <property type="entry name" value="Thioredoxin_ResA/DsbE_sf"/>
</dbReference>
<protein>
    <submittedName>
        <fullName evidence="3">Uncharacterized protein DUF4369</fullName>
    </submittedName>
</protein>
<evidence type="ECO:0000256" key="1">
    <source>
        <dbReference type="SAM" id="SignalP"/>
    </source>
</evidence>
<dbReference type="PROSITE" id="PS51352">
    <property type="entry name" value="THIOREDOXIN_2"/>
    <property type="match status" value="1"/>
</dbReference>
<accession>A0A2W7RKJ9</accession>
<evidence type="ECO:0000313" key="4">
    <source>
        <dbReference type="Proteomes" id="UP000249720"/>
    </source>
</evidence>
<dbReference type="PANTHER" id="PTHR42852:SF13">
    <property type="entry name" value="PROTEIN DIPZ"/>
    <property type="match status" value="1"/>
</dbReference>
<evidence type="ECO:0000313" key="3">
    <source>
        <dbReference type="EMBL" id="PZX59506.1"/>
    </source>
</evidence>
<evidence type="ECO:0000259" key="2">
    <source>
        <dbReference type="PROSITE" id="PS51352"/>
    </source>
</evidence>
<keyword evidence="1" id="KW-0732">Signal</keyword>
<dbReference type="InterPro" id="IPR013766">
    <property type="entry name" value="Thioredoxin_domain"/>
</dbReference>
<name>A0A2W7RKJ9_9BACT</name>
<dbReference type="AlphaFoldDB" id="A0A2W7RKJ9"/>
<comment type="caution">
    <text evidence="3">The sequence shown here is derived from an EMBL/GenBank/DDBJ whole genome shotgun (WGS) entry which is preliminary data.</text>
</comment>